<dbReference type="GO" id="GO:0005506">
    <property type="term" value="F:iron ion binding"/>
    <property type="evidence" value="ECO:0007669"/>
    <property type="project" value="InterPro"/>
</dbReference>
<accession>A0A9R1URE1</accession>
<protein>
    <recommendedName>
        <fullName evidence="1">Beta-carotene isomerase D27-like C-terminal domain-containing protein</fullName>
    </recommendedName>
</protein>
<dbReference type="EMBL" id="NBSK02000008">
    <property type="protein sequence ID" value="KAJ0191894.1"/>
    <property type="molecule type" value="Genomic_DNA"/>
</dbReference>
<dbReference type="PANTHER" id="PTHR33591">
    <property type="entry name" value="BETA-CAROTENE ISOMERASE D27"/>
    <property type="match status" value="1"/>
</dbReference>
<dbReference type="InterPro" id="IPR025114">
    <property type="entry name" value="D27-like_C"/>
</dbReference>
<dbReference type="PANTHER" id="PTHR33591:SF1">
    <property type="entry name" value="BETA-CAROTENE ISOMERASE D27, CHLOROPLASTIC"/>
    <property type="match status" value="1"/>
</dbReference>
<evidence type="ECO:0000259" key="1">
    <source>
        <dbReference type="Pfam" id="PF13225"/>
    </source>
</evidence>
<organism evidence="2 3">
    <name type="scientific">Lactuca sativa</name>
    <name type="common">Garden lettuce</name>
    <dbReference type="NCBI Taxonomy" id="4236"/>
    <lineage>
        <taxon>Eukaryota</taxon>
        <taxon>Viridiplantae</taxon>
        <taxon>Streptophyta</taxon>
        <taxon>Embryophyta</taxon>
        <taxon>Tracheophyta</taxon>
        <taxon>Spermatophyta</taxon>
        <taxon>Magnoliopsida</taxon>
        <taxon>eudicotyledons</taxon>
        <taxon>Gunneridae</taxon>
        <taxon>Pentapetalae</taxon>
        <taxon>asterids</taxon>
        <taxon>campanulids</taxon>
        <taxon>Asterales</taxon>
        <taxon>Asteraceae</taxon>
        <taxon>Cichorioideae</taxon>
        <taxon>Cichorieae</taxon>
        <taxon>Lactucinae</taxon>
        <taxon>Lactuca</taxon>
    </lineage>
</organism>
<evidence type="ECO:0000313" key="3">
    <source>
        <dbReference type="Proteomes" id="UP000235145"/>
    </source>
</evidence>
<dbReference type="Pfam" id="PF13225">
    <property type="entry name" value="D27-like_C"/>
    <property type="match status" value="1"/>
</dbReference>
<comment type="caution">
    <text evidence="2">The sequence shown here is derived from an EMBL/GenBank/DDBJ whole genome shotgun (WGS) entry which is preliminary data.</text>
</comment>
<evidence type="ECO:0000313" key="2">
    <source>
        <dbReference type="EMBL" id="KAJ0191894.1"/>
    </source>
</evidence>
<dbReference type="InterPro" id="IPR038938">
    <property type="entry name" value="D27-like"/>
</dbReference>
<keyword evidence="3" id="KW-1185">Reference proteome</keyword>
<gene>
    <name evidence="2" type="ORF">LSAT_V11C800426200</name>
</gene>
<dbReference type="Proteomes" id="UP000235145">
    <property type="component" value="Unassembled WGS sequence"/>
</dbReference>
<reference evidence="2 3" key="1">
    <citation type="journal article" date="2017" name="Nat. Commun.">
        <title>Genome assembly with in vitro proximity ligation data and whole-genome triplication in lettuce.</title>
        <authorList>
            <person name="Reyes-Chin-Wo S."/>
            <person name="Wang Z."/>
            <person name="Yang X."/>
            <person name="Kozik A."/>
            <person name="Arikit S."/>
            <person name="Song C."/>
            <person name="Xia L."/>
            <person name="Froenicke L."/>
            <person name="Lavelle D.O."/>
            <person name="Truco M.J."/>
            <person name="Xia R."/>
            <person name="Zhu S."/>
            <person name="Xu C."/>
            <person name="Xu H."/>
            <person name="Xu X."/>
            <person name="Cox K."/>
            <person name="Korf I."/>
            <person name="Meyers B.C."/>
            <person name="Michelmore R.W."/>
        </authorList>
    </citation>
    <scope>NUCLEOTIDE SEQUENCE [LARGE SCALE GENOMIC DNA]</scope>
    <source>
        <strain evidence="3">cv. Salinas</strain>
        <tissue evidence="2">Seedlings</tissue>
    </source>
</reference>
<dbReference type="AlphaFoldDB" id="A0A9R1URE1"/>
<proteinExistence type="predicted"/>
<feature type="domain" description="Beta-carotene isomerase D27-like C-terminal" evidence="1">
    <location>
        <begin position="42"/>
        <end position="96"/>
    </location>
</feature>
<name>A0A9R1URE1_LACSA</name>
<sequence length="134" mass="15525">MNYKQKLQEYGINQNNVATFKVLKGVFRHLHNHLLPLACWSMFLESTNCAGMCTNLCKIPSQEFIKSSFGVPFNMVPNYEDMSCDMIFGQNPPTLQDDPAFKQPCYKLCKYLQHPFKSQLHLLKSIGRVKWVMT</sequence>